<reference evidence="6 7" key="1">
    <citation type="submission" date="2018-10" db="EMBL/GenBank/DDBJ databases">
        <authorList>
            <person name="Criscuolo A."/>
        </authorList>
    </citation>
    <scope>NUCLEOTIDE SEQUENCE [LARGE SCALE GENOMIC DNA]</scope>
    <source>
        <strain evidence="6">DnA1</strain>
    </source>
</reference>
<dbReference type="PANTHER" id="PTHR30249">
    <property type="entry name" value="PUTATIVE SEROTONIN TRANSPORTER"/>
    <property type="match status" value="1"/>
</dbReference>
<organism evidence="6 7">
    <name type="scientific">Pigmentiphaga humi</name>
    <dbReference type="NCBI Taxonomy" id="2478468"/>
    <lineage>
        <taxon>Bacteria</taxon>
        <taxon>Pseudomonadati</taxon>
        <taxon>Pseudomonadota</taxon>
        <taxon>Betaproteobacteria</taxon>
        <taxon>Burkholderiales</taxon>
        <taxon>Alcaligenaceae</taxon>
        <taxon>Pigmentiphaga</taxon>
    </lineage>
</organism>
<dbReference type="Pfam" id="PF04172">
    <property type="entry name" value="LrgB"/>
    <property type="match status" value="1"/>
</dbReference>
<feature type="transmembrane region" description="Helical" evidence="5">
    <location>
        <begin position="200"/>
        <end position="224"/>
    </location>
</feature>
<dbReference type="InterPro" id="IPR007300">
    <property type="entry name" value="CidB/LrgB"/>
</dbReference>
<dbReference type="PANTHER" id="PTHR30249:SF16">
    <property type="entry name" value="INNER MEMBRANE PROTEIN"/>
    <property type="match status" value="1"/>
</dbReference>
<evidence type="ECO:0000256" key="4">
    <source>
        <dbReference type="ARBA" id="ARBA00023136"/>
    </source>
</evidence>
<evidence type="ECO:0000256" key="2">
    <source>
        <dbReference type="ARBA" id="ARBA00022692"/>
    </source>
</evidence>
<evidence type="ECO:0000313" key="7">
    <source>
        <dbReference type="Proteomes" id="UP000277294"/>
    </source>
</evidence>
<evidence type="ECO:0000256" key="1">
    <source>
        <dbReference type="ARBA" id="ARBA00004141"/>
    </source>
</evidence>
<feature type="transmembrane region" description="Helical" evidence="5">
    <location>
        <begin position="59"/>
        <end position="76"/>
    </location>
</feature>
<keyword evidence="3 5" id="KW-1133">Transmembrane helix</keyword>
<feature type="transmembrane region" description="Helical" evidence="5">
    <location>
        <begin position="27"/>
        <end position="47"/>
    </location>
</feature>
<feature type="transmembrane region" description="Helical" evidence="5">
    <location>
        <begin position="144"/>
        <end position="166"/>
    </location>
</feature>
<keyword evidence="2 5" id="KW-0812">Transmembrane</keyword>
<keyword evidence="4 5" id="KW-0472">Membrane</keyword>
<proteinExistence type="predicted"/>
<protein>
    <submittedName>
        <fullName evidence="6">Inner membrane protein YohK</fullName>
    </submittedName>
</protein>
<dbReference type="RefSeq" id="WP_124081842.1">
    <property type="nucleotide sequence ID" value="NZ_UWPJ01000039.1"/>
</dbReference>
<gene>
    <name evidence="6" type="primary">yohK</name>
    <name evidence="6" type="ORF">PIGHUM_04359</name>
</gene>
<accession>A0A3P4B9I5</accession>
<dbReference type="EMBL" id="UWPJ01000039">
    <property type="protein sequence ID" value="VCU72260.1"/>
    <property type="molecule type" value="Genomic_DNA"/>
</dbReference>
<evidence type="ECO:0000313" key="6">
    <source>
        <dbReference type="EMBL" id="VCU72260.1"/>
    </source>
</evidence>
<evidence type="ECO:0000256" key="3">
    <source>
        <dbReference type="ARBA" id="ARBA00022989"/>
    </source>
</evidence>
<evidence type="ECO:0000256" key="5">
    <source>
        <dbReference type="SAM" id="Phobius"/>
    </source>
</evidence>
<comment type="subcellular location">
    <subcellularLocation>
        <location evidence="1">Membrane</location>
        <topology evidence="1">Multi-pass membrane protein</topology>
    </subcellularLocation>
</comment>
<dbReference type="OrthoDB" id="9811701at2"/>
<dbReference type="GO" id="GO:0016020">
    <property type="term" value="C:membrane"/>
    <property type="evidence" value="ECO:0007669"/>
    <property type="project" value="UniProtKB-SubCell"/>
</dbReference>
<keyword evidence="7" id="KW-1185">Reference proteome</keyword>
<name>A0A3P4B9I5_9BURK</name>
<dbReference type="Proteomes" id="UP000277294">
    <property type="component" value="Unassembled WGS sequence"/>
</dbReference>
<dbReference type="AlphaFoldDB" id="A0A3P4B9I5"/>
<feature type="transmembrane region" description="Helical" evidence="5">
    <location>
        <begin position="88"/>
        <end position="109"/>
    </location>
</feature>
<sequence length="225" mass="23877">MMLAFCLAATVVLYCLNKVLYARHARIWTHPILLTPAMLAALLLATGISLDEYTADTRLLLWFLGPATVAFAVPIYEYRRLIREQWLALAIGTLAGVAAAVGTSWGLAHLLHLSPEVTNSLLVRSVSTPFALATADTVGGNADLAVMFVVFTGLAGMLMGEIVLAVMPRRSRMASGASYGAAAHALGTVRARELSEEAGVMASLLMIFSGLVMVLVAPALGHWLA</sequence>